<evidence type="ECO:0008006" key="4">
    <source>
        <dbReference type="Google" id="ProtNLM"/>
    </source>
</evidence>
<name>A0A0J9SI91_PLAVI</name>
<dbReference type="Proteomes" id="UP000053562">
    <property type="component" value="Unassembled WGS sequence"/>
</dbReference>
<dbReference type="Pfam" id="PF12420">
    <property type="entry name" value="DUF3671"/>
    <property type="match status" value="1"/>
</dbReference>
<keyword evidence="1" id="KW-0472">Membrane</keyword>
<protein>
    <recommendedName>
        <fullName evidence="4">Fam-l protein</fullName>
    </recommendedName>
</protein>
<evidence type="ECO:0000313" key="3">
    <source>
        <dbReference type="Proteomes" id="UP000053562"/>
    </source>
</evidence>
<sequence length="276" mass="33183">MLLKSYNFKNIMKYFVIFKIIAFIMLIWIYETDKYTCIFRNFIEEFNVHRILNRNFNRSLGVYENEKNYKYKTHSEKVTDNRKNKNITNNMNDKATYEYLKKGKLNELESYNKNYKKRYSKKKGLAKLECYCEKKIFDKIYYLDNMTNKRKNQKESFLRKVLHKFGIGFIIIALMSLLGFIVKILFAGNHGESLIKWCNGKHTNCTTKCKNNYVILNGELIQQFEYWNPIISYIGMVIAFLFIIYFFIKIIKYEKIKAGIGKINAKEFCRFLKDLL</sequence>
<feature type="transmembrane region" description="Helical" evidence="1">
    <location>
        <begin position="161"/>
        <end position="186"/>
    </location>
</feature>
<feature type="transmembrane region" description="Helical" evidence="1">
    <location>
        <begin position="230"/>
        <end position="248"/>
    </location>
</feature>
<evidence type="ECO:0000256" key="1">
    <source>
        <dbReference type="SAM" id="Phobius"/>
    </source>
</evidence>
<dbReference type="OrthoDB" id="10288585at2759"/>
<dbReference type="EMBL" id="KQ234226">
    <property type="protein sequence ID" value="KMZ81722.1"/>
    <property type="molecule type" value="Genomic_DNA"/>
</dbReference>
<proteinExistence type="predicted"/>
<feature type="transmembrane region" description="Helical" evidence="1">
    <location>
        <begin position="12"/>
        <end position="30"/>
    </location>
</feature>
<keyword evidence="1" id="KW-1133">Transmembrane helix</keyword>
<gene>
    <name evidence="2" type="ORF">PVIIG_05554</name>
</gene>
<evidence type="ECO:0000313" key="2">
    <source>
        <dbReference type="EMBL" id="KMZ81722.1"/>
    </source>
</evidence>
<dbReference type="AlphaFoldDB" id="A0A0J9SI91"/>
<reference evidence="2 3" key="1">
    <citation type="submission" date="2011-08" db="EMBL/GenBank/DDBJ databases">
        <title>The Genome Sequence of Plasmodium vivax India VII.</title>
        <authorList>
            <consortium name="The Broad Institute Genome Sequencing Platform"/>
            <consortium name="The Broad Institute Genome Sequencing Center for Infectious Disease"/>
            <person name="Neafsey D."/>
            <person name="Carlton J."/>
            <person name="Barnwell J."/>
            <person name="Collins W."/>
            <person name="Escalante A."/>
            <person name="Mullikin J."/>
            <person name="Saul A."/>
            <person name="Guigo R."/>
            <person name="Camara F."/>
            <person name="Young S.K."/>
            <person name="Zeng Q."/>
            <person name="Gargeya S."/>
            <person name="Fitzgerald M."/>
            <person name="Haas B."/>
            <person name="Abouelleil A."/>
            <person name="Alvarado L."/>
            <person name="Arachchi H.M."/>
            <person name="Berlin A."/>
            <person name="Brown A."/>
            <person name="Chapman S.B."/>
            <person name="Chen Z."/>
            <person name="Dunbar C."/>
            <person name="Freedman E."/>
            <person name="Gearin G."/>
            <person name="Gellesch M."/>
            <person name="Goldberg J."/>
            <person name="Griggs A."/>
            <person name="Gujja S."/>
            <person name="Heiman D."/>
            <person name="Howarth C."/>
            <person name="Larson L."/>
            <person name="Lui A."/>
            <person name="MacDonald P.J.P."/>
            <person name="Montmayeur A."/>
            <person name="Murphy C."/>
            <person name="Neiman D."/>
            <person name="Pearson M."/>
            <person name="Priest M."/>
            <person name="Roberts A."/>
            <person name="Saif S."/>
            <person name="Shea T."/>
            <person name="Shenoy N."/>
            <person name="Sisk P."/>
            <person name="Stolte C."/>
            <person name="Sykes S."/>
            <person name="Wortman J."/>
            <person name="Nusbaum C."/>
            <person name="Birren B."/>
        </authorList>
    </citation>
    <scope>NUCLEOTIDE SEQUENCE [LARGE SCALE GENOMIC DNA]</scope>
    <source>
        <strain evidence="2 3">India VII</strain>
    </source>
</reference>
<keyword evidence="1" id="KW-0812">Transmembrane</keyword>
<organism evidence="2 3">
    <name type="scientific">Plasmodium vivax India VII</name>
    <dbReference type="NCBI Taxonomy" id="1077284"/>
    <lineage>
        <taxon>Eukaryota</taxon>
        <taxon>Sar</taxon>
        <taxon>Alveolata</taxon>
        <taxon>Apicomplexa</taxon>
        <taxon>Aconoidasida</taxon>
        <taxon>Haemosporida</taxon>
        <taxon>Plasmodiidae</taxon>
        <taxon>Plasmodium</taxon>
        <taxon>Plasmodium (Plasmodium)</taxon>
    </lineage>
</organism>
<dbReference type="InterPro" id="IPR022139">
    <property type="entry name" value="Fam-L/Fam-M-like_plasmodium"/>
</dbReference>
<accession>A0A0J9SI91</accession>